<sequence length="52" mass="6119">MFSYAIKHRGKMAGDSILHLIPCLLPLICFMFGCIIERHYFFVATDENRKDR</sequence>
<accession>U1WES1</accession>
<keyword evidence="3" id="KW-1185">Reference proteome</keyword>
<organism evidence="2 3">
    <name type="scientific">Aneurinibacillus aneurinilyticus ATCC 12856</name>
    <dbReference type="NCBI Taxonomy" id="649747"/>
    <lineage>
        <taxon>Bacteria</taxon>
        <taxon>Bacillati</taxon>
        <taxon>Bacillota</taxon>
        <taxon>Bacilli</taxon>
        <taxon>Bacillales</taxon>
        <taxon>Paenibacillaceae</taxon>
        <taxon>Aneurinibacillus group</taxon>
        <taxon>Aneurinibacillus</taxon>
    </lineage>
</organism>
<evidence type="ECO:0000313" key="3">
    <source>
        <dbReference type="Proteomes" id="UP000016511"/>
    </source>
</evidence>
<evidence type="ECO:0000313" key="2">
    <source>
        <dbReference type="EMBL" id="ERI07059.1"/>
    </source>
</evidence>
<dbReference type="EMBL" id="AWSJ01000298">
    <property type="protein sequence ID" value="ERI07059.1"/>
    <property type="molecule type" value="Genomic_DNA"/>
</dbReference>
<reference evidence="2 3" key="1">
    <citation type="submission" date="2013-08" db="EMBL/GenBank/DDBJ databases">
        <authorList>
            <person name="Weinstock G."/>
            <person name="Sodergren E."/>
            <person name="Wylie T."/>
            <person name="Fulton L."/>
            <person name="Fulton R."/>
            <person name="Fronick C."/>
            <person name="O'Laughlin M."/>
            <person name="Godfrey J."/>
            <person name="Miner T."/>
            <person name="Herter B."/>
            <person name="Appelbaum E."/>
            <person name="Cordes M."/>
            <person name="Lek S."/>
            <person name="Wollam A."/>
            <person name="Pepin K.H."/>
            <person name="Palsikar V.B."/>
            <person name="Mitreva M."/>
            <person name="Wilson R.K."/>
        </authorList>
    </citation>
    <scope>NUCLEOTIDE SEQUENCE [LARGE SCALE GENOMIC DNA]</scope>
    <source>
        <strain evidence="2 3">ATCC 12856</strain>
    </source>
</reference>
<dbReference type="STRING" id="649747.HMPREF0083_04849"/>
<keyword evidence="1" id="KW-0472">Membrane</keyword>
<dbReference type="AlphaFoldDB" id="U1WES1"/>
<name>U1WES1_ANEAE</name>
<comment type="caution">
    <text evidence="2">The sequence shown here is derived from an EMBL/GenBank/DDBJ whole genome shotgun (WGS) entry which is preliminary data.</text>
</comment>
<keyword evidence="1" id="KW-1133">Transmembrane helix</keyword>
<dbReference type="Proteomes" id="UP000016511">
    <property type="component" value="Unassembled WGS sequence"/>
</dbReference>
<dbReference type="PROSITE" id="PS51257">
    <property type="entry name" value="PROKAR_LIPOPROTEIN"/>
    <property type="match status" value="1"/>
</dbReference>
<gene>
    <name evidence="2" type="ORF">HMPREF0083_04849</name>
</gene>
<feature type="transmembrane region" description="Helical" evidence="1">
    <location>
        <begin position="17"/>
        <end position="36"/>
    </location>
</feature>
<evidence type="ECO:0000256" key="1">
    <source>
        <dbReference type="SAM" id="Phobius"/>
    </source>
</evidence>
<keyword evidence="1" id="KW-0812">Transmembrane</keyword>
<dbReference type="HOGENOM" id="CLU_3076201_0_0_9"/>
<proteinExistence type="predicted"/>
<protein>
    <submittedName>
        <fullName evidence="2">Uncharacterized protein</fullName>
    </submittedName>
</protein>